<evidence type="ECO:0000256" key="1">
    <source>
        <dbReference type="ARBA" id="ARBA00004202"/>
    </source>
</evidence>
<evidence type="ECO:0000256" key="4">
    <source>
        <dbReference type="ARBA" id="ARBA00022679"/>
    </source>
</evidence>
<evidence type="ECO:0000313" key="7">
    <source>
        <dbReference type="EMBL" id="RGD75519.1"/>
    </source>
</evidence>
<proteinExistence type="inferred from homology"/>
<keyword evidence="4 7" id="KW-0808">Transferase</keyword>
<accession>A0A3E3E2X1</accession>
<organism evidence="7 8">
    <name type="scientific">Anaerofustis stercorihominis</name>
    <dbReference type="NCBI Taxonomy" id="214853"/>
    <lineage>
        <taxon>Bacteria</taxon>
        <taxon>Bacillati</taxon>
        <taxon>Bacillota</taxon>
        <taxon>Clostridia</taxon>
        <taxon>Eubacteriales</taxon>
        <taxon>Eubacteriaceae</taxon>
        <taxon>Anaerofustis</taxon>
    </lineage>
</organism>
<comment type="similarity">
    <text evidence="2">Belongs to the CDP-glycerol glycerophosphotransferase family.</text>
</comment>
<evidence type="ECO:0000256" key="2">
    <source>
        <dbReference type="ARBA" id="ARBA00010488"/>
    </source>
</evidence>
<dbReference type="InterPro" id="IPR043149">
    <property type="entry name" value="TagF_N"/>
</dbReference>
<dbReference type="Pfam" id="PF04464">
    <property type="entry name" value="Glyphos_transf"/>
    <property type="match status" value="1"/>
</dbReference>
<keyword evidence="5" id="KW-0777">Teichoic acid biosynthesis</keyword>
<protein>
    <submittedName>
        <fullName evidence="7">CDP-glycerol--glycerophosphate glycerophosphotransferase</fullName>
    </submittedName>
</protein>
<comment type="caution">
    <text evidence="7">The sequence shown here is derived from an EMBL/GenBank/DDBJ whole genome shotgun (WGS) entry which is preliminary data.</text>
</comment>
<gene>
    <name evidence="7" type="ORF">DW687_04120</name>
</gene>
<comment type="subcellular location">
    <subcellularLocation>
        <location evidence="1">Cell membrane</location>
        <topology evidence="1">Peripheral membrane protein</topology>
    </subcellularLocation>
</comment>
<dbReference type="AlphaFoldDB" id="A0A3E3E2X1"/>
<dbReference type="Gene3D" id="3.40.50.11820">
    <property type="match status" value="1"/>
</dbReference>
<evidence type="ECO:0000256" key="3">
    <source>
        <dbReference type="ARBA" id="ARBA00022475"/>
    </source>
</evidence>
<dbReference type="Proteomes" id="UP000261212">
    <property type="component" value="Unassembled WGS sequence"/>
</dbReference>
<dbReference type="RefSeq" id="WP_117531759.1">
    <property type="nucleotide sequence ID" value="NZ_QUSM01000002.1"/>
</dbReference>
<evidence type="ECO:0000256" key="6">
    <source>
        <dbReference type="ARBA" id="ARBA00023136"/>
    </source>
</evidence>
<dbReference type="InterPro" id="IPR043148">
    <property type="entry name" value="TagF_C"/>
</dbReference>
<reference evidence="7 8" key="1">
    <citation type="submission" date="2018-08" db="EMBL/GenBank/DDBJ databases">
        <title>A genome reference for cultivated species of the human gut microbiota.</title>
        <authorList>
            <person name="Zou Y."/>
            <person name="Xue W."/>
            <person name="Luo G."/>
        </authorList>
    </citation>
    <scope>NUCLEOTIDE SEQUENCE [LARGE SCALE GENOMIC DNA]</scope>
    <source>
        <strain evidence="7 8">AM25-6</strain>
    </source>
</reference>
<dbReference type="GO" id="GO:0019350">
    <property type="term" value="P:teichoic acid biosynthetic process"/>
    <property type="evidence" value="ECO:0007669"/>
    <property type="project" value="UniProtKB-KW"/>
</dbReference>
<evidence type="ECO:0000256" key="5">
    <source>
        <dbReference type="ARBA" id="ARBA00022944"/>
    </source>
</evidence>
<dbReference type="PANTHER" id="PTHR37316">
    <property type="entry name" value="TEICHOIC ACID GLYCEROL-PHOSPHATE PRIMASE"/>
    <property type="match status" value="1"/>
</dbReference>
<dbReference type="InterPro" id="IPR007554">
    <property type="entry name" value="Glycerophosphate_synth"/>
</dbReference>
<dbReference type="GO" id="GO:0005886">
    <property type="term" value="C:plasma membrane"/>
    <property type="evidence" value="ECO:0007669"/>
    <property type="project" value="UniProtKB-SubCell"/>
</dbReference>
<name>A0A3E3E2X1_9FIRM</name>
<dbReference type="EMBL" id="QUSM01000002">
    <property type="protein sequence ID" value="RGD75519.1"/>
    <property type="molecule type" value="Genomic_DNA"/>
</dbReference>
<dbReference type="GO" id="GO:0047355">
    <property type="term" value="F:CDP-glycerol glycerophosphotransferase activity"/>
    <property type="evidence" value="ECO:0007669"/>
    <property type="project" value="InterPro"/>
</dbReference>
<dbReference type="SUPFAM" id="SSF53756">
    <property type="entry name" value="UDP-Glycosyltransferase/glycogen phosphorylase"/>
    <property type="match status" value="1"/>
</dbReference>
<keyword evidence="6" id="KW-0472">Membrane</keyword>
<sequence>MFDILKSKWKIFKKEHKSKKRISKFALKFSYYICYLLPVQKKLVFVANNTDRLDRNPKYIYDEIKKQNLDLKIVLMFNPAGKKGKKNQIKFLLKNMLAEYHMATANFIILDAYYFPLYVIKTKKKTTVIQVWHASGGFKKIGYSVLGNSFGVNEKDIKINPIHTNYTYCLMGSKYNAKFYAEAFNVSLDKFVTDVGIPRTDVFFNEELKIKLPDKIFEMYNIPRDKKIILYAPTFRGAHKISAYFKDDLDFNIMKENISDDYIILLKLHPWITEKYEISEELKGFLFDVSDYPDINELMIISDVMITDYSSAIFEYSLLEKPMLFYASDYFDYIDERGFYIDFHNDLPGKVYTDTLSMAKDIKDNNFEMDRVRDFKKQTFEVADGKSSERFVNELIKPNMIK</sequence>
<dbReference type="Gene3D" id="3.40.50.12580">
    <property type="match status" value="1"/>
</dbReference>
<dbReference type="InterPro" id="IPR051612">
    <property type="entry name" value="Teichoic_Acid_Biosynth"/>
</dbReference>
<evidence type="ECO:0000313" key="8">
    <source>
        <dbReference type="Proteomes" id="UP000261212"/>
    </source>
</evidence>
<keyword evidence="3" id="KW-1003">Cell membrane</keyword>
<dbReference type="PANTHER" id="PTHR37316:SF2">
    <property type="entry name" value="TEICHOIC ACID RIBITOL-PHOSPHATE POLYMERASE TARK"/>
    <property type="match status" value="1"/>
</dbReference>